<protein>
    <submittedName>
        <fullName evidence="6">MFS transporter</fullName>
    </submittedName>
</protein>
<dbReference type="EMBL" id="JBFNXR010000048">
    <property type="protein sequence ID" value="MEW9855950.1"/>
    <property type="molecule type" value="Genomic_DNA"/>
</dbReference>
<feature type="transmembrane region" description="Helical" evidence="4">
    <location>
        <begin position="343"/>
        <end position="366"/>
    </location>
</feature>
<evidence type="ECO:0000313" key="7">
    <source>
        <dbReference type="Proteomes" id="UP001556118"/>
    </source>
</evidence>
<feature type="transmembrane region" description="Helical" evidence="4">
    <location>
        <begin position="372"/>
        <end position="392"/>
    </location>
</feature>
<feature type="domain" description="Major facilitator superfamily (MFS) profile" evidence="5">
    <location>
        <begin position="12"/>
        <end position="397"/>
    </location>
</feature>
<sequence>MYLSELRINWQALLSASVGIGLGSALSHYTMSLFGPPLLAEFGWTKAQFALIGALPVVTLLLAPFAGRFTDRFGARRAASLGFVALSLGFLGFTQIDGSLPAFFAIYALQHVFGILTTSLVFCRVIVERFDRARGLALSLLMTMPPLAGAIAAPLLGSLIAAEGWRAGYAALAAVTAFGGLIAVGAMRAQSNEAAKAWAAKTPPFTAGSLRKLLSHRGLLMLLAGMFLVNLPQAIASSQLKLVLEDAGVAASTATWMLSVYAVGVIVGRFLSGLALDRIPAHLVALAALGLPAAGYAMLGSGAVQVGPVFLAILLIGLAQGAEGDLGAYFVSRNFDMANFSLLLSFVTAVIGGGSAVGSGILSLMLHQGFGYSAFLLFAAVTTAVGAALFALTAKSGDKADPVLSTGQEMALEQVAKGEVH</sequence>
<evidence type="ECO:0000256" key="1">
    <source>
        <dbReference type="ARBA" id="ARBA00022692"/>
    </source>
</evidence>
<comment type="caution">
    <text evidence="6">The sequence shown here is derived from an EMBL/GenBank/DDBJ whole genome shotgun (WGS) entry which is preliminary data.</text>
</comment>
<name>A0ABV3REK7_9SPHN</name>
<feature type="transmembrane region" description="Helical" evidence="4">
    <location>
        <begin position="102"/>
        <end position="123"/>
    </location>
</feature>
<feature type="transmembrane region" description="Helical" evidence="4">
    <location>
        <begin position="309"/>
        <end position="331"/>
    </location>
</feature>
<evidence type="ECO:0000256" key="3">
    <source>
        <dbReference type="ARBA" id="ARBA00023136"/>
    </source>
</evidence>
<organism evidence="6 7">
    <name type="scientific">Novosphingobium rhizovicinum</name>
    <dbReference type="NCBI Taxonomy" id="3228928"/>
    <lineage>
        <taxon>Bacteria</taxon>
        <taxon>Pseudomonadati</taxon>
        <taxon>Pseudomonadota</taxon>
        <taxon>Alphaproteobacteria</taxon>
        <taxon>Sphingomonadales</taxon>
        <taxon>Sphingomonadaceae</taxon>
        <taxon>Novosphingobium</taxon>
    </lineage>
</organism>
<feature type="transmembrane region" description="Helical" evidence="4">
    <location>
        <begin position="283"/>
        <end position="303"/>
    </location>
</feature>
<feature type="transmembrane region" description="Helical" evidence="4">
    <location>
        <begin position="167"/>
        <end position="187"/>
    </location>
</feature>
<dbReference type="Proteomes" id="UP001556118">
    <property type="component" value="Unassembled WGS sequence"/>
</dbReference>
<feature type="transmembrane region" description="Helical" evidence="4">
    <location>
        <begin position="47"/>
        <end position="66"/>
    </location>
</feature>
<keyword evidence="1 4" id="KW-0812">Transmembrane</keyword>
<keyword evidence="3 4" id="KW-0472">Membrane</keyword>
<accession>A0ABV3REK7</accession>
<feature type="transmembrane region" description="Helical" evidence="4">
    <location>
        <begin position="12"/>
        <end position="35"/>
    </location>
</feature>
<dbReference type="InterPro" id="IPR011701">
    <property type="entry name" value="MFS"/>
</dbReference>
<feature type="transmembrane region" description="Helical" evidence="4">
    <location>
        <begin position="219"/>
        <end position="236"/>
    </location>
</feature>
<keyword evidence="7" id="KW-1185">Reference proteome</keyword>
<evidence type="ECO:0000256" key="2">
    <source>
        <dbReference type="ARBA" id="ARBA00022989"/>
    </source>
</evidence>
<feature type="transmembrane region" description="Helical" evidence="4">
    <location>
        <begin position="135"/>
        <end position="161"/>
    </location>
</feature>
<evidence type="ECO:0000313" key="6">
    <source>
        <dbReference type="EMBL" id="MEW9855950.1"/>
    </source>
</evidence>
<feature type="transmembrane region" description="Helical" evidence="4">
    <location>
        <begin position="78"/>
        <end position="96"/>
    </location>
</feature>
<evidence type="ECO:0000256" key="4">
    <source>
        <dbReference type="SAM" id="Phobius"/>
    </source>
</evidence>
<dbReference type="Pfam" id="PF07690">
    <property type="entry name" value="MFS_1"/>
    <property type="match status" value="1"/>
</dbReference>
<keyword evidence="2 4" id="KW-1133">Transmembrane helix</keyword>
<dbReference type="InterPro" id="IPR036259">
    <property type="entry name" value="MFS_trans_sf"/>
</dbReference>
<proteinExistence type="predicted"/>
<dbReference type="InterPro" id="IPR020846">
    <property type="entry name" value="MFS_dom"/>
</dbReference>
<feature type="transmembrane region" description="Helical" evidence="4">
    <location>
        <begin position="248"/>
        <end position="271"/>
    </location>
</feature>
<dbReference type="PANTHER" id="PTHR11360:SF290">
    <property type="entry name" value="MONOCARBOXYLATE MFS PERMEASE"/>
    <property type="match status" value="1"/>
</dbReference>
<dbReference type="PANTHER" id="PTHR11360">
    <property type="entry name" value="MONOCARBOXYLATE TRANSPORTER"/>
    <property type="match status" value="1"/>
</dbReference>
<dbReference type="Gene3D" id="1.20.1250.20">
    <property type="entry name" value="MFS general substrate transporter like domains"/>
    <property type="match status" value="2"/>
</dbReference>
<dbReference type="SUPFAM" id="SSF103473">
    <property type="entry name" value="MFS general substrate transporter"/>
    <property type="match status" value="1"/>
</dbReference>
<gene>
    <name evidence="6" type="ORF">ABUH87_12455</name>
</gene>
<reference evidence="6 7" key="1">
    <citation type="submission" date="2024-06" db="EMBL/GenBank/DDBJ databases">
        <title>Novosphingobium rhizovicinus M1R2S20.</title>
        <authorList>
            <person name="Sun J.-Q."/>
        </authorList>
    </citation>
    <scope>NUCLEOTIDE SEQUENCE [LARGE SCALE GENOMIC DNA]</scope>
    <source>
        <strain evidence="6 7">M1R2S20</strain>
    </source>
</reference>
<evidence type="ECO:0000259" key="5">
    <source>
        <dbReference type="PROSITE" id="PS50850"/>
    </source>
</evidence>
<dbReference type="RefSeq" id="WP_367774167.1">
    <property type="nucleotide sequence ID" value="NZ_JBFNXR010000048.1"/>
</dbReference>
<dbReference type="InterPro" id="IPR050327">
    <property type="entry name" value="Proton-linked_MCT"/>
</dbReference>
<dbReference type="PROSITE" id="PS50850">
    <property type="entry name" value="MFS"/>
    <property type="match status" value="1"/>
</dbReference>